<evidence type="ECO:0000313" key="2">
    <source>
        <dbReference type="Proteomes" id="UP000746747"/>
    </source>
</evidence>
<evidence type="ECO:0000313" key="1">
    <source>
        <dbReference type="EMBL" id="CAG9535687.1"/>
    </source>
</evidence>
<comment type="caution">
    <text evidence="1">The sequence shown here is derived from an EMBL/GenBank/DDBJ whole genome shotgun (WGS) entry which is preliminary data.</text>
</comment>
<reference evidence="1" key="1">
    <citation type="submission" date="2021-09" db="EMBL/GenBank/DDBJ databases">
        <authorList>
            <consortium name="Pathogen Informatics"/>
        </authorList>
    </citation>
    <scope>NUCLEOTIDE SEQUENCE</scope>
</reference>
<proteinExistence type="predicted"/>
<dbReference type="Pfam" id="PF15389">
    <property type="entry name" value="DUF4612"/>
    <property type="match status" value="1"/>
</dbReference>
<protein>
    <submittedName>
        <fullName evidence="1">Uncharacterized protein</fullName>
    </submittedName>
</protein>
<dbReference type="OrthoDB" id="5919401at2759"/>
<accession>A0A8J2M677</accession>
<name>A0A8J2M677_9BILA</name>
<sequence>MGCRFSRTNDTEPEFDSDSADLASGIVIRPLLDTTEYLFDSQSILTSDKVEKLNPTAVSGEDSSSCDRKTITTRIDYIKNTYSLARWDTSIRSTFCNRITLEPKISSDAEVQESNTVYFNKPIKEIKSISQVDFFRMLDEKIAQGPGDLIESDVEK</sequence>
<keyword evidence="2" id="KW-1185">Reference proteome</keyword>
<organism evidence="1 2">
    <name type="scientific">Cercopithifilaria johnstoni</name>
    <dbReference type="NCBI Taxonomy" id="2874296"/>
    <lineage>
        <taxon>Eukaryota</taxon>
        <taxon>Metazoa</taxon>
        <taxon>Ecdysozoa</taxon>
        <taxon>Nematoda</taxon>
        <taxon>Chromadorea</taxon>
        <taxon>Rhabditida</taxon>
        <taxon>Spirurina</taxon>
        <taxon>Spiruromorpha</taxon>
        <taxon>Filarioidea</taxon>
        <taxon>Onchocercidae</taxon>
        <taxon>Cercopithifilaria</taxon>
    </lineage>
</organism>
<dbReference type="AlphaFoldDB" id="A0A8J2M677"/>
<gene>
    <name evidence="1" type="ORF">CJOHNSTONI_LOCUS5683</name>
</gene>
<dbReference type="InterPro" id="IPR027967">
    <property type="entry name" value="DUF4612"/>
</dbReference>
<dbReference type="Proteomes" id="UP000746747">
    <property type="component" value="Unassembled WGS sequence"/>
</dbReference>
<dbReference type="EMBL" id="CAKAEH010001394">
    <property type="protein sequence ID" value="CAG9535687.1"/>
    <property type="molecule type" value="Genomic_DNA"/>
</dbReference>